<gene>
    <name evidence="1" type="ORF">O6H91_04G002100</name>
</gene>
<organism evidence="1 2">
    <name type="scientific">Diphasiastrum complanatum</name>
    <name type="common">Issler's clubmoss</name>
    <name type="synonym">Lycopodium complanatum</name>
    <dbReference type="NCBI Taxonomy" id="34168"/>
    <lineage>
        <taxon>Eukaryota</taxon>
        <taxon>Viridiplantae</taxon>
        <taxon>Streptophyta</taxon>
        <taxon>Embryophyta</taxon>
        <taxon>Tracheophyta</taxon>
        <taxon>Lycopodiopsida</taxon>
        <taxon>Lycopodiales</taxon>
        <taxon>Lycopodiaceae</taxon>
        <taxon>Lycopodioideae</taxon>
        <taxon>Diphasiastrum</taxon>
    </lineage>
</organism>
<keyword evidence="2" id="KW-1185">Reference proteome</keyword>
<evidence type="ECO:0000313" key="1">
    <source>
        <dbReference type="EMBL" id="KAJ7557613.1"/>
    </source>
</evidence>
<reference evidence="2" key="1">
    <citation type="journal article" date="2024" name="Proc. Natl. Acad. Sci. U.S.A.">
        <title>Extraordinary preservation of gene collinearity over three hundred million years revealed in homosporous lycophytes.</title>
        <authorList>
            <person name="Li C."/>
            <person name="Wickell D."/>
            <person name="Kuo L.Y."/>
            <person name="Chen X."/>
            <person name="Nie B."/>
            <person name="Liao X."/>
            <person name="Peng D."/>
            <person name="Ji J."/>
            <person name="Jenkins J."/>
            <person name="Williams M."/>
            <person name="Shu S."/>
            <person name="Plott C."/>
            <person name="Barry K."/>
            <person name="Rajasekar S."/>
            <person name="Grimwood J."/>
            <person name="Han X."/>
            <person name="Sun S."/>
            <person name="Hou Z."/>
            <person name="He W."/>
            <person name="Dai G."/>
            <person name="Sun C."/>
            <person name="Schmutz J."/>
            <person name="Leebens-Mack J.H."/>
            <person name="Li F.W."/>
            <person name="Wang L."/>
        </authorList>
    </citation>
    <scope>NUCLEOTIDE SEQUENCE [LARGE SCALE GENOMIC DNA]</scope>
    <source>
        <strain evidence="2">cv. PW_Plant_1</strain>
    </source>
</reference>
<comment type="caution">
    <text evidence="1">The sequence shown here is derived from an EMBL/GenBank/DDBJ whole genome shotgun (WGS) entry which is preliminary data.</text>
</comment>
<dbReference type="EMBL" id="CM055095">
    <property type="protein sequence ID" value="KAJ7557613.1"/>
    <property type="molecule type" value="Genomic_DNA"/>
</dbReference>
<name>A0ACC2DTM3_DIPCM</name>
<protein>
    <submittedName>
        <fullName evidence="1">Uncharacterized protein</fullName>
    </submittedName>
</protein>
<evidence type="ECO:0000313" key="2">
    <source>
        <dbReference type="Proteomes" id="UP001162992"/>
    </source>
</evidence>
<dbReference type="Proteomes" id="UP001162992">
    <property type="component" value="Chromosome 4"/>
</dbReference>
<accession>A0ACC2DTM3</accession>
<sequence>MCEGKWILFLLSLLCDLAEMLEQGGKTGVRDEQEEDEDFSDDYEVCVGQICFAQPYRLYVPPRYYRRIAGRLYQWKLEAEMLPSYGLNLKIERALALPNCLGLGNDARWKWQMIPLSLLMGVQINSWFVQGVPQGPHSTKKSSSISSRVQGAYVSSIGDLKVLGCAALRPALDLFPVPLLTIKRAFPLWRGKVTMQAQLGVGTSVHCLKGLRWMLQLNWNLPDAVKVLMQPVRNSLALRYSRRLQITEDCKAVTTVFIEPASTVVTHGIFRFSSSLPVHVKLESLKICQVFGERAKRDTPATAYAYLKASKGIGTSDVITVVPGHWIDPGGEAGAPGEREFNLEVANVLEKQLRGNGWDVLRPDRDAPHLSWEEYLNWVSKQTLRGVPVLEIHGQGSKADYRGFVLGIIGDTNIPLHKELASDFGVFQMDWRDLGVPRRGGVIVESFNSDEVMQMAPWHRIWAVRRLSNRIVSCVERASFENRASHGVYVDLESEDISTQFYK</sequence>
<proteinExistence type="predicted"/>